<protein>
    <recommendedName>
        <fullName evidence="3">FAD assembly factor SdhE</fullName>
    </recommendedName>
</protein>
<dbReference type="GO" id="GO:0006105">
    <property type="term" value="P:succinate metabolic process"/>
    <property type="evidence" value="ECO:0007669"/>
    <property type="project" value="TreeGrafter"/>
</dbReference>
<dbReference type="OrthoDB" id="9180899at2"/>
<keyword evidence="7" id="KW-1185">Reference proteome</keyword>
<dbReference type="Gene3D" id="1.10.150.250">
    <property type="entry name" value="Flavinator of succinate dehydrogenase"/>
    <property type="match status" value="1"/>
</dbReference>
<dbReference type="Pfam" id="PF03937">
    <property type="entry name" value="Sdh5"/>
    <property type="match status" value="1"/>
</dbReference>
<evidence type="ECO:0000256" key="1">
    <source>
        <dbReference type="ARBA" id="ARBA00004496"/>
    </source>
</evidence>
<evidence type="ECO:0000313" key="6">
    <source>
        <dbReference type="EMBL" id="RDI42691.1"/>
    </source>
</evidence>
<comment type="subcellular location">
    <subcellularLocation>
        <location evidence="1">Cytoplasm</location>
    </subcellularLocation>
</comment>
<dbReference type="Proteomes" id="UP000254720">
    <property type="component" value="Unassembled WGS sequence"/>
</dbReference>
<dbReference type="PANTHER" id="PTHR39585">
    <property type="entry name" value="FAD ASSEMBLY FACTOR SDHE"/>
    <property type="match status" value="1"/>
</dbReference>
<dbReference type="InterPro" id="IPR050531">
    <property type="entry name" value="SdhE_FAD_assembly_factor"/>
</dbReference>
<evidence type="ECO:0000256" key="2">
    <source>
        <dbReference type="ARBA" id="ARBA00008571"/>
    </source>
</evidence>
<evidence type="ECO:0000256" key="5">
    <source>
        <dbReference type="ARBA" id="ARBA00023186"/>
    </source>
</evidence>
<sequence>MKLDNEHNILENFSRLKWACRRGMLELDVLLGNFLEEAYPDLSLADKQRFIALLGQSDQDLYKWLLGREQPADKELVNITEAIRRHARSRI</sequence>
<dbReference type="RefSeq" id="WP_114834555.1">
    <property type="nucleotide sequence ID" value="NZ_LR699114.1"/>
</dbReference>
<keyword evidence="5" id="KW-0143">Chaperone</keyword>
<dbReference type="GO" id="GO:0005737">
    <property type="term" value="C:cytoplasm"/>
    <property type="evidence" value="ECO:0007669"/>
    <property type="project" value="UniProtKB-SubCell"/>
</dbReference>
<evidence type="ECO:0000256" key="3">
    <source>
        <dbReference type="ARBA" id="ARBA00019418"/>
    </source>
</evidence>
<name>A0A370GG98_9COXI</name>
<dbReference type="EMBL" id="QQAX01000013">
    <property type="protein sequence ID" value="RDI42691.1"/>
    <property type="molecule type" value="Genomic_DNA"/>
</dbReference>
<dbReference type="InterPro" id="IPR036714">
    <property type="entry name" value="SDH_sf"/>
</dbReference>
<dbReference type="PANTHER" id="PTHR39585:SF1">
    <property type="entry name" value="FAD ASSEMBLY FACTOR SDHE"/>
    <property type="match status" value="1"/>
</dbReference>
<comment type="similarity">
    <text evidence="2">Belongs to the SdhE FAD assembly factor family.</text>
</comment>
<gene>
    <name evidence="6" type="ORF">C8D86_11320</name>
</gene>
<dbReference type="InterPro" id="IPR005631">
    <property type="entry name" value="SDH"/>
</dbReference>
<keyword evidence="4" id="KW-0963">Cytoplasm</keyword>
<reference evidence="6 7" key="1">
    <citation type="submission" date="2018-07" db="EMBL/GenBank/DDBJ databases">
        <title>Genomic Encyclopedia of Type Strains, Phase IV (KMG-IV): sequencing the most valuable type-strain genomes for metagenomic binning, comparative biology and taxonomic classification.</title>
        <authorList>
            <person name="Goeker M."/>
        </authorList>
    </citation>
    <scope>NUCLEOTIDE SEQUENCE [LARGE SCALE GENOMIC DNA]</scope>
    <source>
        <strain evidence="6 7">DSM 16500</strain>
    </source>
</reference>
<comment type="caution">
    <text evidence="6">The sequence shown here is derived from an EMBL/GenBank/DDBJ whole genome shotgun (WGS) entry which is preliminary data.</text>
</comment>
<organism evidence="6 7">
    <name type="scientific">Aquicella lusitana</name>
    <dbReference type="NCBI Taxonomy" id="254246"/>
    <lineage>
        <taxon>Bacteria</taxon>
        <taxon>Pseudomonadati</taxon>
        <taxon>Pseudomonadota</taxon>
        <taxon>Gammaproteobacteria</taxon>
        <taxon>Legionellales</taxon>
        <taxon>Coxiellaceae</taxon>
        <taxon>Aquicella</taxon>
    </lineage>
</organism>
<accession>A0A370GG98</accession>
<evidence type="ECO:0000313" key="7">
    <source>
        <dbReference type="Proteomes" id="UP000254720"/>
    </source>
</evidence>
<dbReference type="AlphaFoldDB" id="A0A370GG98"/>
<dbReference type="SUPFAM" id="SSF109910">
    <property type="entry name" value="YgfY-like"/>
    <property type="match status" value="1"/>
</dbReference>
<evidence type="ECO:0000256" key="4">
    <source>
        <dbReference type="ARBA" id="ARBA00022490"/>
    </source>
</evidence>
<proteinExistence type="inferred from homology"/>